<keyword evidence="1" id="KW-0472">Membrane</keyword>
<gene>
    <name evidence="2" type="ORF">THAOC_01281</name>
</gene>
<evidence type="ECO:0000313" key="3">
    <source>
        <dbReference type="Proteomes" id="UP000266841"/>
    </source>
</evidence>
<name>K0TR00_THAOC</name>
<keyword evidence="1" id="KW-0812">Transmembrane</keyword>
<feature type="transmembrane region" description="Helical" evidence="1">
    <location>
        <begin position="66"/>
        <end position="83"/>
    </location>
</feature>
<organism evidence="2 3">
    <name type="scientific">Thalassiosira oceanica</name>
    <name type="common">Marine diatom</name>
    <dbReference type="NCBI Taxonomy" id="159749"/>
    <lineage>
        <taxon>Eukaryota</taxon>
        <taxon>Sar</taxon>
        <taxon>Stramenopiles</taxon>
        <taxon>Ochrophyta</taxon>
        <taxon>Bacillariophyta</taxon>
        <taxon>Coscinodiscophyceae</taxon>
        <taxon>Thalassiosirophycidae</taxon>
        <taxon>Thalassiosirales</taxon>
        <taxon>Thalassiosiraceae</taxon>
        <taxon>Thalassiosira</taxon>
    </lineage>
</organism>
<comment type="caution">
    <text evidence="2">The sequence shown here is derived from an EMBL/GenBank/DDBJ whole genome shotgun (WGS) entry which is preliminary data.</text>
</comment>
<reference evidence="2 3" key="1">
    <citation type="journal article" date="2012" name="Genome Biol.">
        <title>Genome and low-iron response of an oceanic diatom adapted to chronic iron limitation.</title>
        <authorList>
            <person name="Lommer M."/>
            <person name="Specht M."/>
            <person name="Roy A.S."/>
            <person name="Kraemer L."/>
            <person name="Andreson R."/>
            <person name="Gutowska M.A."/>
            <person name="Wolf J."/>
            <person name="Bergner S.V."/>
            <person name="Schilhabel M.B."/>
            <person name="Klostermeier U.C."/>
            <person name="Beiko R.G."/>
            <person name="Rosenstiel P."/>
            <person name="Hippler M."/>
            <person name="Laroche J."/>
        </authorList>
    </citation>
    <scope>NUCLEOTIDE SEQUENCE [LARGE SCALE GENOMIC DNA]</scope>
    <source>
        <strain evidence="2 3">CCMP1005</strain>
    </source>
</reference>
<evidence type="ECO:0000313" key="2">
    <source>
        <dbReference type="EMBL" id="EJK76932.1"/>
    </source>
</evidence>
<accession>K0TR00</accession>
<evidence type="ECO:0000256" key="1">
    <source>
        <dbReference type="SAM" id="Phobius"/>
    </source>
</evidence>
<dbReference type="Proteomes" id="UP000266841">
    <property type="component" value="Unassembled WGS sequence"/>
</dbReference>
<protein>
    <submittedName>
        <fullName evidence="2">Uncharacterized protein</fullName>
    </submittedName>
</protein>
<sequence length="178" mass="19793">MRTLARREYSPKQKNKPRQATAMMIDTKPLPADAKGRMLLSYVGYLGIIGAFLAPKETYLSVKYAIRFMKIVYAGFCALFFFLPDQFYSDNFAKPPKDNFGRLFMVMFGYLGFAVIYLIHLAKDNPGTFPALCVFNAGLCYVGPQRGEILNAPNVLAKHVVPHAGLLSVSIALLATLL</sequence>
<dbReference type="EMBL" id="AGNL01001543">
    <property type="protein sequence ID" value="EJK76932.1"/>
    <property type="molecule type" value="Genomic_DNA"/>
</dbReference>
<dbReference type="AlphaFoldDB" id="K0TR00"/>
<feature type="transmembrane region" description="Helical" evidence="1">
    <location>
        <begin position="103"/>
        <end position="122"/>
    </location>
</feature>
<proteinExistence type="predicted"/>
<keyword evidence="1" id="KW-1133">Transmembrane helix</keyword>
<keyword evidence="3" id="KW-1185">Reference proteome</keyword>
<feature type="transmembrane region" description="Helical" evidence="1">
    <location>
        <begin position="38"/>
        <end position="54"/>
    </location>
</feature>